<dbReference type="RefSeq" id="WP_146141346.1">
    <property type="nucleotide sequence ID" value="NZ_PVTE01000002.1"/>
</dbReference>
<accession>A0A2T0TIC9</accession>
<reference evidence="1 2" key="1">
    <citation type="submission" date="2018-03" db="EMBL/GenBank/DDBJ databases">
        <title>Genomic Encyclopedia of Archaeal and Bacterial Type Strains, Phase II (KMG-II): from individual species to whole genera.</title>
        <authorList>
            <person name="Goeker M."/>
        </authorList>
    </citation>
    <scope>NUCLEOTIDE SEQUENCE [LARGE SCALE GENOMIC DNA]</scope>
    <source>
        <strain evidence="1 2">DSM 28354</strain>
    </source>
</reference>
<proteinExistence type="predicted"/>
<protein>
    <submittedName>
        <fullName evidence="1">Uncharacterized protein</fullName>
    </submittedName>
</protein>
<dbReference type="EMBL" id="PVTE01000002">
    <property type="protein sequence ID" value="PRY45464.1"/>
    <property type="molecule type" value="Genomic_DNA"/>
</dbReference>
<gene>
    <name evidence="1" type="ORF">CLV58_102213</name>
</gene>
<name>A0A2T0TIC9_9BACT</name>
<sequence>MKSEGHPSSIYSYVFIDQEPATYLFRTINSIVYEVQFKPTPYLFGEHSPFADSIVELVLKVVDAPTGVRPPRDAVTAPTIAAIINDFYERSSQTITIYICDSSDKRQKARWTTFNRWYDYFSARNYQRFDRTVFDNVEEVTYYCAVIISAENPHRLSIFEAFNRLLDGYNDPK</sequence>
<keyword evidence="2" id="KW-1185">Reference proteome</keyword>
<comment type="caution">
    <text evidence="1">The sequence shown here is derived from an EMBL/GenBank/DDBJ whole genome shotgun (WGS) entry which is preliminary data.</text>
</comment>
<evidence type="ECO:0000313" key="1">
    <source>
        <dbReference type="EMBL" id="PRY45464.1"/>
    </source>
</evidence>
<evidence type="ECO:0000313" key="2">
    <source>
        <dbReference type="Proteomes" id="UP000238375"/>
    </source>
</evidence>
<dbReference type="OrthoDB" id="955741at2"/>
<dbReference type="Pfam" id="PF19666">
    <property type="entry name" value="DUF6169"/>
    <property type="match status" value="1"/>
</dbReference>
<dbReference type="Proteomes" id="UP000238375">
    <property type="component" value="Unassembled WGS sequence"/>
</dbReference>
<dbReference type="InterPro" id="IPR046167">
    <property type="entry name" value="DUF6169"/>
</dbReference>
<organism evidence="1 2">
    <name type="scientific">Spirosoma oryzae</name>
    <dbReference type="NCBI Taxonomy" id="1469603"/>
    <lineage>
        <taxon>Bacteria</taxon>
        <taxon>Pseudomonadati</taxon>
        <taxon>Bacteroidota</taxon>
        <taxon>Cytophagia</taxon>
        <taxon>Cytophagales</taxon>
        <taxon>Cytophagaceae</taxon>
        <taxon>Spirosoma</taxon>
    </lineage>
</organism>
<dbReference type="AlphaFoldDB" id="A0A2T0TIC9"/>